<comment type="caution">
    <text evidence="3">The sequence shown here is derived from an EMBL/GenBank/DDBJ whole genome shotgun (WGS) entry which is preliminary data.</text>
</comment>
<dbReference type="Pfam" id="PF01145">
    <property type="entry name" value="Band_7"/>
    <property type="match status" value="1"/>
</dbReference>
<keyword evidence="1" id="KW-0175">Coiled coil</keyword>
<accession>A0A1G2DDW8</accession>
<protein>
    <recommendedName>
        <fullName evidence="2">Band 7 domain-containing protein</fullName>
    </recommendedName>
</protein>
<evidence type="ECO:0000313" key="4">
    <source>
        <dbReference type="Proteomes" id="UP000178099"/>
    </source>
</evidence>
<dbReference type="EMBL" id="MHLN01000028">
    <property type="protein sequence ID" value="OGZ10978.1"/>
    <property type="molecule type" value="Genomic_DNA"/>
</dbReference>
<feature type="coiled-coil region" evidence="1">
    <location>
        <begin position="301"/>
        <end position="328"/>
    </location>
</feature>
<evidence type="ECO:0000256" key="1">
    <source>
        <dbReference type="SAM" id="Coils"/>
    </source>
</evidence>
<gene>
    <name evidence="3" type="ORF">A3D67_03515</name>
</gene>
<proteinExistence type="predicted"/>
<name>A0A1G2DDW8_9BACT</name>
<dbReference type="InterPro" id="IPR001107">
    <property type="entry name" value="Band_7"/>
</dbReference>
<dbReference type="Proteomes" id="UP000178099">
    <property type="component" value="Unassembled WGS sequence"/>
</dbReference>
<evidence type="ECO:0000259" key="2">
    <source>
        <dbReference type="Pfam" id="PF01145"/>
    </source>
</evidence>
<reference evidence="3 4" key="1">
    <citation type="journal article" date="2016" name="Nat. Commun.">
        <title>Thousands of microbial genomes shed light on interconnected biogeochemical processes in an aquifer system.</title>
        <authorList>
            <person name="Anantharaman K."/>
            <person name="Brown C.T."/>
            <person name="Hug L.A."/>
            <person name="Sharon I."/>
            <person name="Castelle C.J."/>
            <person name="Probst A.J."/>
            <person name="Thomas B.C."/>
            <person name="Singh A."/>
            <person name="Wilkins M.J."/>
            <person name="Karaoz U."/>
            <person name="Brodie E.L."/>
            <person name="Williams K.H."/>
            <person name="Hubbard S.S."/>
            <person name="Banfield J.F."/>
        </authorList>
    </citation>
    <scope>NUCLEOTIDE SEQUENCE [LARGE SCALE GENOMIC DNA]</scope>
</reference>
<organism evidence="3 4">
    <name type="scientific">Candidatus Lloydbacteria bacterium RIFCSPHIGHO2_02_FULL_51_22</name>
    <dbReference type="NCBI Taxonomy" id="1798663"/>
    <lineage>
        <taxon>Bacteria</taxon>
        <taxon>Candidatus Lloydiibacteriota</taxon>
    </lineage>
</organism>
<sequence length="430" mass="48043">MRFLNAKTIIAVVALIVLFIVSPMMFGINYAGYRTVIQYPSGTLEVRFSPGLYVQWFGHVEEYPDILTFDFDKNPAKEATINQPGIEVRYQDGGTGTIFGQARFNLPNDIVSMVALHKAFRNPTGAAYKLIKPETEQSANLTAGLMSSEEAYTEKRGTYIEWVRSQVQRGRYRTKLEQRHDEEQGTGRRVIRNVPVIDYGKDGLPQHLDNDLKVYNITVSGFQVTDWNFEQKTLGQIAAKREATMGIITAKANAERAKQDAITAEEQGKKDVTVAQYVKEQDKVKAVVDAQKLKEVAVIGAEQLVKVAEQAKLEAEQKKLAAREYKQEQILRGEGDAERKRLVLQADGALEQKLETYEAVMAKFAVEFGKQKWVPEIQFNSGAQQTQQNGTSGNEAANLINLLTAQALKSLNLDMTVPRSKSTAPDTSTR</sequence>
<evidence type="ECO:0000313" key="3">
    <source>
        <dbReference type="EMBL" id="OGZ10978.1"/>
    </source>
</evidence>
<dbReference type="AlphaFoldDB" id="A0A1G2DDW8"/>
<feature type="domain" description="Band 7" evidence="2">
    <location>
        <begin position="41"/>
        <end position="259"/>
    </location>
</feature>